<organism evidence="1 2">
    <name type="scientific">Micromonospora thermarum</name>
    <dbReference type="NCBI Taxonomy" id="2720024"/>
    <lineage>
        <taxon>Bacteria</taxon>
        <taxon>Bacillati</taxon>
        <taxon>Actinomycetota</taxon>
        <taxon>Actinomycetes</taxon>
        <taxon>Micromonosporales</taxon>
        <taxon>Micromonosporaceae</taxon>
        <taxon>Micromonospora</taxon>
    </lineage>
</organism>
<proteinExistence type="predicted"/>
<comment type="caution">
    <text evidence="1">The sequence shown here is derived from an EMBL/GenBank/DDBJ whole genome shotgun (WGS) entry which is preliminary data.</text>
</comment>
<dbReference type="EMBL" id="JAATEO010000059">
    <property type="protein sequence ID" value="NJP35803.1"/>
    <property type="molecule type" value="Genomic_DNA"/>
</dbReference>
<dbReference type="RefSeq" id="WP_168004112.1">
    <property type="nucleotide sequence ID" value="NZ_JAATEO010000059.1"/>
</dbReference>
<evidence type="ECO:0000313" key="1">
    <source>
        <dbReference type="EMBL" id="NJP35803.1"/>
    </source>
</evidence>
<keyword evidence="2" id="KW-1185">Reference proteome</keyword>
<dbReference type="InterPro" id="IPR015943">
    <property type="entry name" value="WD40/YVTN_repeat-like_dom_sf"/>
</dbReference>
<reference evidence="1 2" key="1">
    <citation type="submission" date="2020-03" db="EMBL/GenBank/DDBJ databases">
        <title>WGS of actinomycetes isolated from Thailand.</title>
        <authorList>
            <person name="Thawai C."/>
        </authorList>
    </citation>
    <scope>NUCLEOTIDE SEQUENCE [LARGE SCALE GENOMIC DNA]</scope>
    <source>
        <strain evidence="1 2">HSS6-12</strain>
    </source>
</reference>
<gene>
    <name evidence="1" type="ORF">HCJ94_28535</name>
</gene>
<dbReference type="Proteomes" id="UP000783871">
    <property type="component" value="Unassembled WGS sequence"/>
</dbReference>
<evidence type="ECO:0000313" key="2">
    <source>
        <dbReference type="Proteomes" id="UP000783871"/>
    </source>
</evidence>
<dbReference type="Gene3D" id="2.130.10.10">
    <property type="entry name" value="YVTN repeat-like/Quinoprotein amine dehydrogenase"/>
    <property type="match status" value="2"/>
</dbReference>
<sequence>MPTNRSSRMTWAGIAAGVALLIAAVTAAVAWRGGPPRSDSSPAVALSHVHGMAVNPADEQLYVATHHGVVRVSDPEAVYVGEGRQDTMGFTVIGPDHFLASGHPAPGAAGPRHLGLIESTDGGRTWRSVSLSGQADFHALRSADGVTYGVDSTSGSLLASSDRLTWQKRSEIDAYDLAVQPGRPDTLLAATERGLQRSNDGGRSWTSAGGPAFVLLHWASRERLHAITADGQILVSTDAATWSRTAGRVPDAPVAFTTHGGVLFVATDDGRILTSADAGATWHPMPTSRS</sequence>
<dbReference type="InterPro" id="IPR054817">
    <property type="entry name" value="Glycosyl_F510_1955-like"/>
</dbReference>
<dbReference type="SUPFAM" id="SSF110296">
    <property type="entry name" value="Oligoxyloglucan reducing end-specific cellobiohydrolase"/>
    <property type="match status" value="1"/>
</dbReference>
<accession>A0ABX0ZE99</accession>
<name>A0ABX0ZE99_9ACTN</name>
<protein>
    <submittedName>
        <fullName evidence="1">Exo-alpha-sialidase</fullName>
    </submittedName>
</protein>
<dbReference type="NCBIfam" id="NF045728">
    <property type="entry name" value="glycosyl_F510_1955"/>
    <property type="match status" value="1"/>
</dbReference>